<evidence type="ECO:0000259" key="2">
    <source>
        <dbReference type="Pfam" id="PF13369"/>
    </source>
</evidence>
<evidence type="ECO:0000313" key="3">
    <source>
        <dbReference type="EMBL" id="BFG70023.1"/>
    </source>
</evidence>
<evidence type="ECO:0000256" key="1">
    <source>
        <dbReference type="ARBA" id="ARBA00007100"/>
    </source>
</evidence>
<dbReference type="Pfam" id="PF13369">
    <property type="entry name" value="Transglut_core2"/>
    <property type="match status" value="1"/>
</dbReference>
<protein>
    <recommendedName>
        <fullName evidence="2">Protein SirB1 N-terminal domain-containing protein</fullName>
    </recommendedName>
</protein>
<dbReference type="EMBL" id="AP029612">
    <property type="protein sequence ID" value="BFG70023.1"/>
    <property type="molecule type" value="Genomic_DNA"/>
</dbReference>
<organism evidence="3">
    <name type="scientific">Sediminibacterium sp. KACHI17</name>
    <dbReference type="NCBI Taxonomy" id="1751071"/>
    <lineage>
        <taxon>Bacteria</taxon>
        <taxon>Pseudomonadati</taxon>
        <taxon>Bacteroidota</taxon>
        <taxon>Chitinophagia</taxon>
        <taxon>Chitinophagales</taxon>
        <taxon>Chitinophagaceae</taxon>
        <taxon>Sediminibacterium</taxon>
    </lineage>
</organism>
<feature type="domain" description="Protein SirB1 N-terminal" evidence="2">
    <location>
        <begin position="103"/>
        <end position="261"/>
    </location>
</feature>
<gene>
    <name evidence="3" type="ORF">KACHI17_09040</name>
</gene>
<comment type="similarity">
    <text evidence="1">Belongs to the UPF0162 family.</text>
</comment>
<accession>A0AAT9GHC4</accession>
<dbReference type="AlphaFoldDB" id="A0AAT9GHC4"/>
<proteinExistence type="inferred from homology"/>
<sequence>MQETKEIHALFTLIDDPDEEVYSTISEKIVEYGKGIIPNLEHLWETTPSEDVQERIEMIIHKLHFTDLCNDFTEWKNSAYHDLLFGALLVSKFQYPDLQTSPVLEEIEKIRRNIWLELNSFLTPLEQANVLSSILYNYCNLKGSEINYEKPDEFFLHKVLESKKGNTLSNGLIYQILCDQLDINARIINIPKQCIIAFFHSDFDPAMHPGHPQEKIHFYVDGTTGQAFSHADIESYFKRISVPPVASYFKPQSHKRLIQQLIEEVAKCFDSPVNAYKHAELLQLAGLLEE</sequence>
<dbReference type="RefSeq" id="WP_353550318.1">
    <property type="nucleotide sequence ID" value="NZ_AP029612.1"/>
</dbReference>
<dbReference type="InterPro" id="IPR032698">
    <property type="entry name" value="SirB1_N"/>
</dbReference>
<reference evidence="3" key="1">
    <citation type="submission" date="2024-02" db="EMBL/GenBank/DDBJ databases">
        <title>Sediminibacterium planktonica sp. nov. and Sediminibacterium longus sp. nov., isolated from surface lake and river water.</title>
        <authorList>
            <person name="Watanabe K."/>
            <person name="Takemine S."/>
            <person name="Ishii Y."/>
            <person name="Ogata Y."/>
            <person name="Shindo C."/>
            <person name="Suda W."/>
        </authorList>
    </citation>
    <scope>NUCLEOTIDE SEQUENCE</scope>
    <source>
        <strain evidence="3">KACHI17</strain>
    </source>
</reference>
<name>A0AAT9GHC4_9BACT</name>